<evidence type="ECO:0000256" key="2">
    <source>
        <dbReference type="ARBA" id="ARBA00022475"/>
    </source>
</evidence>
<dbReference type="SUPFAM" id="SSF103473">
    <property type="entry name" value="MFS general substrate transporter"/>
    <property type="match status" value="1"/>
</dbReference>
<evidence type="ECO:0000256" key="3">
    <source>
        <dbReference type="ARBA" id="ARBA00022692"/>
    </source>
</evidence>
<evidence type="ECO:0000256" key="4">
    <source>
        <dbReference type="ARBA" id="ARBA00022989"/>
    </source>
</evidence>
<organism evidence="8 9">
    <name type="scientific">Blastococcus saxobsidens (strain DD2)</name>
    <dbReference type="NCBI Taxonomy" id="1146883"/>
    <lineage>
        <taxon>Bacteria</taxon>
        <taxon>Bacillati</taxon>
        <taxon>Actinomycetota</taxon>
        <taxon>Actinomycetes</taxon>
        <taxon>Geodermatophilales</taxon>
        <taxon>Geodermatophilaceae</taxon>
        <taxon>Blastococcus</taxon>
    </lineage>
</organism>
<reference evidence="8 9" key="1">
    <citation type="journal article" date="2012" name="J. Bacteriol.">
        <title>Genome Sequence of Blastococcus saxobsidens DD2, a Stone-Inhabiting Bacterium.</title>
        <authorList>
            <person name="Chouaia B."/>
            <person name="Crotti E."/>
            <person name="Brusetti L."/>
            <person name="Daffonchio D."/>
            <person name="Essoussi I."/>
            <person name="Nouioui I."/>
            <person name="Sbissi I."/>
            <person name="Ghodhbane-Gtari F."/>
            <person name="Gtari M."/>
            <person name="Vacherie B."/>
            <person name="Barbe V."/>
            <person name="Medigue C."/>
            <person name="Gury J."/>
            <person name="Pujic P."/>
            <person name="Normand P."/>
        </authorList>
    </citation>
    <scope>NUCLEOTIDE SEQUENCE [LARGE SCALE GENOMIC DNA]</scope>
    <source>
        <strain evidence="8 9">DD2</strain>
    </source>
</reference>
<dbReference type="OrthoDB" id="2957247at2"/>
<feature type="transmembrane region" description="Helical" evidence="7">
    <location>
        <begin position="162"/>
        <end position="183"/>
    </location>
</feature>
<dbReference type="RefSeq" id="WP_014377658.1">
    <property type="nucleotide sequence ID" value="NC_016943.1"/>
</dbReference>
<sequence>MADRRGITLVAGGTALIACTYGLARYGYGLFLPTFRADFALSSTLSGLLATGAFGSYCAAALLSRRLVGSGRSRAAAALAGALAAGGCVAVAAAPSAAVLGIAVLVAGSGAGLASPALVALVDRAVPAADRSRAQTVVNAGTGLGVLLAGPLALALTGHWRVAWLCFAVLTVLATMATVRAAAPPGNGARAMPDDVVPSAPWHRLRPAIVAALLAGTGSAAVWTFGRDLVVTAGRLDPLASTAFWIVLGAAGATGAVAGDAVRRWDVPRTWTAFAVTLALATGGLALAPDVPVVAFACAAAFGGSYVALSGVLIAWGTQLHPDSPGSANAILFLTLAAGQAFGALLLGSLTDASSSLTAFIAAAVLATASCLPLTRSRPTPPGKPEYALADHGTPTQ</sequence>
<keyword evidence="4 7" id="KW-1133">Transmembrane helix</keyword>
<accession>H6RJ40</accession>
<evidence type="ECO:0000256" key="7">
    <source>
        <dbReference type="SAM" id="Phobius"/>
    </source>
</evidence>
<dbReference type="AlphaFoldDB" id="H6RJ40"/>
<dbReference type="PANTHER" id="PTHR43124:SF10">
    <property type="entry name" value="PURINE EFFLUX PUMP PBUE"/>
    <property type="match status" value="1"/>
</dbReference>
<dbReference type="EMBL" id="FO117623">
    <property type="protein sequence ID" value="CCG04785.1"/>
    <property type="molecule type" value="Genomic_DNA"/>
</dbReference>
<dbReference type="PROSITE" id="PS51257">
    <property type="entry name" value="PROKAR_LIPOPROTEIN"/>
    <property type="match status" value="1"/>
</dbReference>
<feature type="transmembrane region" description="Helical" evidence="7">
    <location>
        <begin position="328"/>
        <end position="350"/>
    </location>
</feature>
<name>H6RJ40_BLASD</name>
<dbReference type="HOGENOM" id="CLU_058221_0_0_11"/>
<feature type="transmembrane region" description="Helical" evidence="7">
    <location>
        <begin position="100"/>
        <end position="122"/>
    </location>
</feature>
<feature type="transmembrane region" description="Helical" evidence="7">
    <location>
        <begin position="294"/>
        <end position="316"/>
    </location>
</feature>
<reference evidence="9" key="2">
    <citation type="submission" date="2012-02" db="EMBL/GenBank/DDBJ databases">
        <title>Complete genome sequence of Blastococcus saxobsidens strain DD2.</title>
        <authorList>
            <person name="Genoscope."/>
        </authorList>
    </citation>
    <scope>NUCLEOTIDE SEQUENCE [LARGE SCALE GENOMIC DNA]</scope>
    <source>
        <strain evidence="9">DD2</strain>
    </source>
</reference>
<comment type="subcellular location">
    <subcellularLocation>
        <location evidence="1">Cell membrane</location>
        <topology evidence="1">Multi-pass membrane protein</topology>
    </subcellularLocation>
</comment>
<protein>
    <submittedName>
        <fullName evidence="8">Putative permeases of the major facilitator superfamily</fullName>
    </submittedName>
</protein>
<dbReference type="InterPro" id="IPR011701">
    <property type="entry name" value="MFS"/>
</dbReference>
<keyword evidence="2" id="KW-1003">Cell membrane</keyword>
<dbReference type="Proteomes" id="UP000007517">
    <property type="component" value="Chromosome"/>
</dbReference>
<dbReference type="PANTHER" id="PTHR43124">
    <property type="entry name" value="PURINE EFFLUX PUMP PBUE"/>
    <property type="match status" value="1"/>
</dbReference>
<dbReference type="GO" id="GO:0022857">
    <property type="term" value="F:transmembrane transporter activity"/>
    <property type="evidence" value="ECO:0007669"/>
    <property type="project" value="InterPro"/>
</dbReference>
<dbReference type="Pfam" id="PF07690">
    <property type="entry name" value="MFS_1"/>
    <property type="match status" value="1"/>
</dbReference>
<feature type="transmembrane region" description="Helical" evidence="7">
    <location>
        <begin position="134"/>
        <end position="156"/>
    </location>
</feature>
<keyword evidence="5 7" id="KW-0472">Membrane</keyword>
<proteinExistence type="predicted"/>
<feature type="region of interest" description="Disordered" evidence="6">
    <location>
        <begin position="377"/>
        <end position="397"/>
    </location>
</feature>
<evidence type="ECO:0000313" key="8">
    <source>
        <dbReference type="EMBL" id="CCG04785.1"/>
    </source>
</evidence>
<feature type="transmembrane region" description="Helical" evidence="7">
    <location>
        <begin position="238"/>
        <end position="258"/>
    </location>
</feature>
<evidence type="ECO:0000256" key="6">
    <source>
        <dbReference type="SAM" id="MobiDB-lite"/>
    </source>
</evidence>
<dbReference type="InterPro" id="IPR050189">
    <property type="entry name" value="MFS_Efflux_Transporters"/>
</dbReference>
<dbReference type="eggNOG" id="COG2814">
    <property type="taxonomic scope" value="Bacteria"/>
</dbReference>
<dbReference type="GO" id="GO:0005886">
    <property type="term" value="C:plasma membrane"/>
    <property type="evidence" value="ECO:0007669"/>
    <property type="project" value="UniProtKB-SubCell"/>
</dbReference>
<feature type="transmembrane region" description="Helical" evidence="7">
    <location>
        <begin position="75"/>
        <end position="94"/>
    </location>
</feature>
<evidence type="ECO:0000256" key="5">
    <source>
        <dbReference type="ARBA" id="ARBA00023136"/>
    </source>
</evidence>
<keyword evidence="9" id="KW-1185">Reference proteome</keyword>
<feature type="transmembrane region" description="Helical" evidence="7">
    <location>
        <begin position="270"/>
        <end position="288"/>
    </location>
</feature>
<feature type="transmembrane region" description="Helical" evidence="7">
    <location>
        <begin position="7"/>
        <end position="28"/>
    </location>
</feature>
<dbReference type="KEGG" id="bsd:BLASA_3956"/>
<feature type="transmembrane region" description="Helical" evidence="7">
    <location>
        <begin position="356"/>
        <end position="375"/>
    </location>
</feature>
<evidence type="ECO:0000313" key="9">
    <source>
        <dbReference type="Proteomes" id="UP000007517"/>
    </source>
</evidence>
<evidence type="ECO:0000256" key="1">
    <source>
        <dbReference type="ARBA" id="ARBA00004651"/>
    </source>
</evidence>
<gene>
    <name evidence="8" type="ordered locus">BLASA_3956</name>
</gene>
<keyword evidence="3 7" id="KW-0812">Transmembrane</keyword>
<feature type="transmembrane region" description="Helical" evidence="7">
    <location>
        <begin position="208"/>
        <end position="226"/>
    </location>
</feature>
<dbReference type="InterPro" id="IPR036259">
    <property type="entry name" value="MFS_trans_sf"/>
</dbReference>
<feature type="transmembrane region" description="Helical" evidence="7">
    <location>
        <begin position="40"/>
        <end position="63"/>
    </location>
</feature>
<dbReference type="Gene3D" id="1.20.1250.20">
    <property type="entry name" value="MFS general substrate transporter like domains"/>
    <property type="match status" value="1"/>
</dbReference>